<keyword evidence="5" id="KW-0805">Transcription regulation</keyword>
<dbReference type="InterPro" id="IPR036093">
    <property type="entry name" value="NAC_dom_sf"/>
</dbReference>
<evidence type="ECO:0000313" key="13">
    <source>
        <dbReference type="EMBL" id="KAE9451765.1"/>
    </source>
</evidence>
<dbReference type="SUPFAM" id="SSF101941">
    <property type="entry name" value="NAC domain"/>
    <property type="match status" value="1"/>
</dbReference>
<dbReference type="PROSITE" id="PS51005">
    <property type="entry name" value="NAC"/>
    <property type="match status" value="1"/>
</dbReference>
<evidence type="ECO:0000256" key="8">
    <source>
        <dbReference type="ARBA" id="ARBA00023159"/>
    </source>
</evidence>
<keyword evidence="14" id="KW-1185">Reference proteome</keyword>
<evidence type="ECO:0000256" key="6">
    <source>
        <dbReference type="ARBA" id="ARBA00023125"/>
    </source>
</evidence>
<evidence type="ECO:0000256" key="1">
    <source>
        <dbReference type="ARBA" id="ARBA00004123"/>
    </source>
</evidence>
<evidence type="ECO:0000256" key="9">
    <source>
        <dbReference type="ARBA" id="ARBA00023163"/>
    </source>
</evidence>
<dbReference type="InterPro" id="IPR003441">
    <property type="entry name" value="NAC-dom"/>
</dbReference>
<protein>
    <recommendedName>
        <fullName evidence="12">NAC domain-containing protein</fullName>
    </recommendedName>
</protein>
<comment type="caution">
    <text evidence="13">The sequence shown here is derived from an EMBL/GenBank/DDBJ whole genome shotgun (WGS) entry which is preliminary data.</text>
</comment>
<dbReference type="GO" id="GO:0000976">
    <property type="term" value="F:transcription cis-regulatory region binding"/>
    <property type="evidence" value="ECO:0007669"/>
    <property type="project" value="UniProtKB-ARBA"/>
</dbReference>
<dbReference type="Proteomes" id="UP000428333">
    <property type="component" value="Linkage Group LG10"/>
</dbReference>
<dbReference type="GO" id="GO:0016020">
    <property type="term" value="C:membrane"/>
    <property type="evidence" value="ECO:0007669"/>
    <property type="project" value="UniProtKB-SubCell"/>
</dbReference>
<feature type="domain" description="NAC" evidence="12">
    <location>
        <begin position="9"/>
        <end position="161"/>
    </location>
</feature>
<comment type="subcellular location">
    <subcellularLocation>
        <location evidence="2">Membrane</location>
        <topology evidence="2">Single-pass membrane protein</topology>
    </subcellularLocation>
    <subcellularLocation>
        <location evidence="1">Nucleus</location>
    </subcellularLocation>
</comment>
<keyword evidence="3 11" id="KW-0812">Transmembrane</keyword>
<evidence type="ECO:0000256" key="11">
    <source>
        <dbReference type="SAM" id="Phobius"/>
    </source>
</evidence>
<evidence type="ECO:0000256" key="10">
    <source>
        <dbReference type="ARBA" id="ARBA00023242"/>
    </source>
</evidence>
<feature type="transmembrane region" description="Helical" evidence="11">
    <location>
        <begin position="597"/>
        <end position="617"/>
    </location>
</feature>
<dbReference type="AlphaFoldDB" id="A0A6A4L208"/>
<evidence type="ECO:0000256" key="3">
    <source>
        <dbReference type="ARBA" id="ARBA00022692"/>
    </source>
</evidence>
<evidence type="ECO:0000313" key="14">
    <source>
        <dbReference type="Proteomes" id="UP000428333"/>
    </source>
</evidence>
<dbReference type="GO" id="GO:0006355">
    <property type="term" value="P:regulation of DNA-templated transcription"/>
    <property type="evidence" value="ECO:0007669"/>
    <property type="project" value="InterPro"/>
</dbReference>
<dbReference type="EMBL" id="QEFC01002698">
    <property type="protein sequence ID" value="KAE9451765.1"/>
    <property type="molecule type" value="Genomic_DNA"/>
</dbReference>
<name>A0A6A4L208_9ERIC</name>
<evidence type="ECO:0000259" key="12">
    <source>
        <dbReference type="PROSITE" id="PS51005"/>
    </source>
</evidence>
<evidence type="ECO:0000256" key="7">
    <source>
        <dbReference type="ARBA" id="ARBA00023136"/>
    </source>
</evidence>
<dbReference type="PANTHER" id="PTHR31744">
    <property type="entry name" value="PROTEIN CUP-SHAPED COTYLEDON 2-RELATED"/>
    <property type="match status" value="1"/>
</dbReference>
<evidence type="ECO:0000256" key="5">
    <source>
        <dbReference type="ARBA" id="ARBA00023015"/>
    </source>
</evidence>
<gene>
    <name evidence="13" type="ORF">C3L33_16313</name>
</gene>
<dbReference type="PANTHER" id="PTHR31744:SF216">
    <property type="entry name" value="NAC TRANSCRIPTION FACTOR"/>
    <property type="match status" value="1"/>
</dbReference>
<dbReference type="Gene3D" id="2.170.150.80">
    <property type="entry name" value="NAC domain"/>
    <property type="match status" value="1"/>
</dbReference>
<evidence type="ECO:0000256" key="2">
    <source>
        <dbReference type="ARBA" id="ARBA00004167"/>
    </source>
</evidence>
<keyword evidence="6" id="KW-0238">DNA-binding</keyword>
<keyword evidence="4 11" id="KW-1133">Transmembrane helix</keyword>
<dbReference type="OrthoDB" id="737278at2759"/>
<dbReference type="Pfam" id="PF02365">
    <property type="entry name" value="NAM"/>
    <property type="match status" value="1"/>
</dbReference>
<keyword evidence="10" id="KW-0539">Nucleus</keyword>
<keyword evidence="9" id="KW-0804">Transcription</keyword>
<proteinExistence type="predicted"/>
<keyword evidence="7 11" id="KW-0472">Membrane</keyword>
<evidence type="ECO:0000256" key="4">
    <source>
        <dbReference type="ARBA" id="ARBA00022989"/>
    </source>
</evidence>
<reference evidence="13 14" key="1">
    <citation type="journal article" date="2019" name="Genome Biol. Evol.">
        <title>The Rhododendron genome and chromosomal organization provide insight into shared whole-genome duplications across the heath family (Ericaceae).</title>
        <authorList>
            <person name="Soza V.L."/>
            <person name="Lindsley D."/>
            <person name="Waalkes A."/>
            <person name="Ramage E."/>
            <person name="Patwardhan R.P."/>
            <person name="Burton J.N."/>
            <person name="Adey A."/>
            <person name="Kumar A."/>
            <person name="Qiu R."/>
            <person name="Shendure J."/>
            <person name="Hall B."/>
        </authorList>
    </citation>
    <scope>NUCLEOTIDE SEQUENCE [LARGE SCALE GENOMIC DNA]</scope>
    <source>
        <strain evidence="13">RSF 1966-606</strain>
    </source>
</reference>
<dbReference type="GO" id="GO:0005634">
    <property type="term" value="C:nucleus"/>
    <property type="evidence" value="ECO:0007669"/>
    <property type="project" value="UniProtKB-SubCell"/>
</dbReference>
<organism evidence="13 14">
    <name type="scientific">Rhododendron williamsianum</name>
    <dbReference type="NCBI Taxonomy" id="262921"/>
    <lineage>
        <taxon>Eukaryota</taxon>
        <taxon>Viridiplantae</taxon>
        <taxon>Streptophyta</taxon>
        <taxon>Embryophyta</taxon>
        <taxon>Tracheophyta</taxon>
        <taxon>Spermatophyta</taxon>
        <taxon>Magnoliopsida</taxon>
        <taxon>eudicotyledons</taxon>
        <taxon>Gunneridae</taxon>
        <taxon>Pentapetalae</taxon>
        <taxon>asterids</taxon>
        <taxon>Ericales</taxon>
        <taxon>Ericaceae</taxon>
        <taxon>Ericoideae</taxon>
        <taxon>Rhodoreae</taxon>
        <taxon>Rhododendron</taxon>
    </lineage>
</organism>
<feature type="non-terminal residue" evidence="13">
    <location>
        <position position="1"/>
    </location>
</feature>
<keyword evidence="8" id="KW-0010">Activator</keyword>
<sequence length="619" mass="68596">MAVLPLSSLPVGYRFRPTDEELVNHFLKNKINGKEDEVSYIREVDLCKMEPSDLPVMSLIETNDDEWIFFCPIDRKYRMGPRSNRATAGGYWKATGKDRLIKAVRGTIVIGTKKTLVFYTGRAPSGQKTNWVIHEYRATSKELDGTKPGQGSFVLCKLMRKCNKNLDGTQDENIEGSNFEEFEQNDASPATVQSFSVDRESEPAAPIISGQDGKLPSSGESSILQRFDGTPLVAPLPTEWTNNGSIANDVADISIVEPDFDLYAMLRELFPDTNMEPPDAHGIIFSPLHSQVQVELGSSNDLQYPLDIEVGNDQRGAQLLHGTNEDEINQFLESVIVSTDEDFCDDPESYAVESEISTHNINHIESTSIMNNVSCIELDAEVANAQNNESKAPLLVEMYSRGYKTTDISNEENLRSLGLLEIESLGRHCVTVASTSDQSVDLFNSPEADRNNSNAVGGGEDFGTGIRLRSRQSYNQPNAEFFELQGNARRRIRLQQKLQVEPVHSSKWGHLGYNEGNHEANYILAKVGEAEEKHSDSVDETREISLSTSNYVTEVAQEQGSNTISASVFPISGEKEVSSVPLEAVPPLHLISSSMHMLRVLVVVGFSIVFVGIWSCLKF</sequence>
<accession>A0A6A4L208</accession>